<evidence type="ECO:0000313" key="2">
    <source>
        <dbReference type="Proteomes" id="UP001153636"/>
    </source>
</evidence>
<keyword evidence="2" id="KW-1185">Reference proteome</keyword>
<dbReference type="OrthoDB" id="6771133at2759"/>
<dbReference type="AlphaFoldDB" id="A0A9P0CYT4"/>
<reference evidence="1" key="1">
    <citation type="submission" date="2022-01" db="EMBL/GenBank/DDBJ databases">
        <authorList>
            <person name="King R."/>
        </authorList>
    </citation>
    <scope>NUCLEOTIDE SEQUENCE</scope>
</reference>
<name>A0A9P0CYT4_9CUCU</name>
<dbReference type="EMBL" id="OV651814">
    <property type="protein sequence ID" value="CAH1106736.1"/>
    <property type="molecule type" value="Genomic_DNA"/>
</dbReference>
<protein>
    <submittedName>
        <fullName evidence="1">Uncharacterized protein</fullName>
    </submittedName>
</protein>
<sequence>MGWTDFKYLLKKKAAAINKDQMATGGGPSNTVPLNDLELRIISLLGPSFYKGVGSEEIATPNTKINLQPAQSILFRKEVNYLSPSIIANTSASCSKKDTFVSNEHDYGIPTPKKKRKLSNEQKEMEIFEEILIFLKNIKVTMQEGLSCISNELERIATAMEQNTNKII</sequence>
<accession>A0A9P0CYT4</accession>
<evidence type="ECO:0000313" key="1">
    <source>
        <dbReference type="EMBL" id="CAH1106736.1"/>
    </source>
</evidence>
<dbReference type="Proteomes" id="UP001153636">
    <property type="component" value="Chromosome 2"/>
</dbReference>
<gene>
    <name evidence="1" type="ORF">PSYICH_LOCUS6419</name>
</gene>
<proteinExistence type="predicted"/>
<organism evidence="1 2">
    <name type="scientific">Psylliodes chrysocephalus</name>
    <dbReference type="NCBI Taxonomy" id="3402493"/>
    <lineage>
        <taxon>Eukaryota</taxon>
        <taxon>Metazoa</taxon>
        <taxon>Ecdysozoa</taxon>
        <taxon>Arthropoda</taxon>
        <taxon>Hexapoda</taxon>
        <taxon>Insecta</taxon>
        <taxon>Pterygota</taxon>
        <taxon>Neoptera</taxon>
        <taxon>Endopterygota</taxon>
        <taxon>Coleoptera</taxon>
        <taxon>Polyphaga</taxon>
        <taxon>Cucujiformia</taxon>
        <taxon>Chrysomeloidea</taxon>
        <taxon>Chrysomelidae</taxon>
        <taxon>Galerucinae</taxon>
        <taxon>Alticini</taxon>
        <taxon>Psylliodes</taxon>
    </lineage>
</organism>